<dbReference type="Gene3D" id="1.25.40.10">
    <property type="entry name" value="Tetratricopeptide repeat domain"/>
    <property type="match status" value="1"/>
</dbReference>
<dbReference type="AlphaFoldDB" id="A0A1W2H0I5"/>
<evidence type="ECO:0000313" key="3">
    <source>
        <dbReference type="Proteomes" id="UP000192333"/>
    </source>
</evidence>
<feature type="chain" id="PRO_5012574313" description="Tetratricopeptide repeat-containing protein" evidence="1">
    <location>
        <begin position="21"/>
        <end position="218"/>
    </location>
</feature>
<name>A0A1W2H0I5_9BACT</name>
<keyword evidence="3" id="KW-1185">Reference proteome</keyword>
<evidence type="ECO:0000313" key="2">
    <source>
        <dbReference type="EMBL" id="SMD42413.1"/>
    </source>
</evidence>
<evidence type="ECO:0000256" key="1">
    <source>
        <dbReference type="SAM" id="SignalP"/>
    </source>
</evidence>
<dbReference type="EMBL" id="LT838813">
    <property type="protein sequence ID" value="SMD42413.1"/>
    <property type="molecule type" value="Genomic_DNA"/>
</dbReference>
<sequence length="218" mass="23612">MKKYSLAIIVMMLISLISQASNEAYEKAMLNELQNMKSAASPEDLQKVANGFARIAQMMPEEWLPDYYAALALANAGFRSEGGADVKDPFFEQAKKHVDKAAKISPNNSEVVALQGFITMGELAVDPASRGQHLSGLAMQTFGKAVDLNRQNPRAIMMLGQMELGMAQFFGQGPEKACGLVDASLALFAKEAAEAKEGNLNPTWGKGMAEEMKKNTCN</sequence>
<keyword evidence="1" id="KW-0732">Signal</keyword>
<dbReference type="InterPro" id="IPR011990">
    <property type="entry name" value="TPR-like_helical_dom_sf"/>
</dbReference>
<accession>A0A1W2H0I5</accession>
<gene>
    <name evidence="2" type="ORF">SAMN00777080_0963</name>
</gene>
<dbReference type="RefSeq" id="WP_172805167.1">
    <property type="nucleotide sequence ID" value="NZ_LT838813.1"/>
</dbReference>
<feature type="signal peptide" evidence="1">
    <location>
        <begin position="1"/>
        <end position="20"/>
    </location>
</feature>
<proteinExistence type="predicted"/>
<dbReference type="STRING" id="758820.SAMN00777080_0963"/>
<organism evidence="2 3">
    <name type="scientific">Aquiflexum balticum DSM 16537</name>
    <dbReference type="NCBI Taxonomy" id="758820"/>
    <lineage>
        <taxon>Bacteria</taxon>
        <taxon>Pseudomonadati</taxon>
        <taxon>Bacteroidota</taxon>
        <taxon>Cytophagia</taxon>
        <taxon>Cytophagales</taxon>
        <taxon>Cyclobacteriaceae</taxon>
        <taxon>Aquiflexum</taxon>
    </lineage>
</organism>
<evidence type="ECO:0008006" key="4">
    <source>
        <dbReference type="Google" id="ProtNLM"/>
    </source>
</evidence>
<dbReference type="Proteomes" id="UP000192333">
    <property type="component" value="Chromosome I"/>
</dbReference>
<protein>
    <recommendedName>
        <fullName evidence="4">Tetratricopeptide repeat-containing protein</fullName>
    </recommendedName>
</protein>
<dbReference type="SUPFAM" id="SSF48452">
    <property type="entry name" value="TPR-like"/>
    <property type="match status" value="1"/>
</dbReference>
<reference evidence="3" key="1">
    <citation type="submission" date="2017-04" db="EMBL/GenBank/DDBJ databases">
        <authorList>
            <person name="Varghese N."/>
            <person name="Submissions S."/>
        </authorList>
    </citation>
    <scope>NUCLEOTIDE SEQUENCE [LARGE SCALE GENOMIC DNA]</scope>
    <source>
        <strain evidence="3">DSM 16537</strain>
    </source>
</reference>